<reference evidence="2" key="1">
    <citation type="submission" date="2018-11" db="EMBL/GenBank/DDBJ databases">
        <authorList>
            <person name="Grassa J C."/>
        </authorList>
    </citation>
    <scope>NUCLEOTIDE SEQUENCE [LARGE SCALE GENOMIC DNA]</scope>
</reference>
<accession>A0A803QG24</accession>
<evidence type="ECO:0000313" key="3">
    <source>
        <dbReference type="Proteomes" id="UP000596661"/>
    </source>
</evidence>
<dbReference type="Gramene" id="evm.model.09.398">
    <property type="protein sequence ID" value="cds.evm.model.09.398"/>
    <property type="gene ID" value="evm.TU.09.398"/>
</dbReference>
<evidence type="ECO:0000259" key="1">
    <source>
        <dbReference type="Pfam" id="PF13456"/>
    </source>
</evidence>
<feature type="domain" description="RNase H type-1" evidence="1">
    <location>
        <begin position="63"/>
        <end position="184"/>
    </location>
</feature>
<evidence type="ECO:0000313" key="2">
    <source>
        <dbReference type="EnsemblPlants" id="cds.evm.model.09.398"/>
    </source>
</evidence>
<dbReference type="InterPro" id="IPR002156">
    <property type="entry name" value="RNaseH_domain"/>
</dbReference>
<dbReference type="PANTHER" id="PTHR47074:SF11">
    <property type="entry name" value="REVERSE TRANSCRIPTASE-LIKE PROTEIN"/>
    <property type="match status" value="1"/>
</dbReference>
<dbReference type="InterPro" id="IPR052929">
    <property type="entry name" value="RNase_H-like_EbsB-rel"/>
</dbReference>
<dbReference type="GO" id="GO:0004523">
    <property type="term" value="F:RNA-DNA hybrid ribonuclease activity"/>
    <property type="evidence" value="ECO:0007669"/>
    <property type="project" value="InterPro"/>
</dbReference>
<protein>
    <recommendedName>
        <fullName evidence="1">RNase H type-1 domain-containing protein</fullName>
    </recommendedName>
</protein>
<dbReference type="Pfam" id="PF13456">
    <property type="entry name" value="RVT_3"/>
    <property type="match status" value="1"/>
</dbReference>
<dbReference type="Gene3D" id="3.30.420.10">
    <property type="entry name" value="Ribonuclease H-like superfamily/Ribonuclease H"/>
    <property type="match status" value="1"/>
</dbReference>
<dbReference type="InterPro" id="IPR036397">
    <property type="entry name" value="RNaseH_sf"/>
</dbReference>
<dbReference type="InterPro" id="IPR044730">
    <property type="entry name" value="RNase_H-like_dom_plant"/>
</dbReference>
<dbReference type="PANTHER" id="PTHR47074">
    <property type="entry name" value="BNAC02G40300D PROTEIN"/>
    <property type="match status" value="1"/>
</dbReference>
<dbReference type="GO" id="GO:0003676">
    <property type="term" value="F:nucleic acid binding"/>
    <property type="evidence" value="ECO:0007669"/>
    <property type="project" value="InterPro"/>
</dbReference>
<keyword evidence="3" id="KW-1185">Reference proteome</keyword>
<dbReference type="InterPro" id="IPR012337">
    <property type="entry name" value="RNaseH-like_sf"/>
</dbReference>
<dbReference type="AlphaFoldDB" id="A0A803QG24"/>
<name>A0A803QG24_CANSA</name>
<dbReference type="EMBL" id="UZAU01000723">
    <property type="status" value="NOT_ANNOTATED_CDS"/>
    <property type="molecule type" value="Genomic_DNA"/>
</dbReference>
<sequence length="206" mass="23197">MGHKLVANNAKGKRPVIDNNDFDFAPPMAKGGRRPMKKRSKLLDVDNNFEHWTKPADNTIKINVDGATFETENAYGYGIVACDSEGNVIDFVAKYFYGSFSAEVVEALEVKEALSWLKDKGWNMVEVETDSLLTVQEIFNQQQMTSVFGLITHDCKSFLSSLSNVSLRFVKRSANKVAHYVARRSCFYPDRSIHDVNVLADYNANL</sequence>
<dbReference type="SUPFAM" id="SSF53098">
    <property type="entry name" value="Ribonuclease H-like"/>
    <property type="match status" value="1"/>
</dbReference>
<organism evidence="2 3">
    <name type="scientific">Cannabis sativa</name>
    <name type="common">Hemp</name>
    <name type="synonym">Marijuana</name>
    <dbReference type="NCBI Taxonomy" id="3483"/>
    <lineage>
        <taxon>Eukaryota</taxon>
        <taxon>Viridiplantae</taxon>
        <taxon>Streptophyta</taxon>
        <taxon>Embryophyta</taxon>
        <taxon>Tracheophyta</taxon>
        <taxon>Spermatophyta</taxon>
        <taxon>Magnoliopsida</taxon>
        <taxon>eudicotyledons</taxon>
        <taxon>Gunneridae</taxon>
        <taxon>Pentapetalae</taxon>
        <taxon>rosids</taxon>
        <taxon>fabids</taxon>
        <taxon>Rosales</taxon>
        <taxon>Cannabaceae</taxon>
        <taxon>Cannabis</taxon>
    </lineage>
</organism>
<dbReference type="Proteomes" id="UP000596661">
    <property type="component" value="Chromosome 9"/>
</dbReference>
<dbReference type="EnsemblPlants" id="evm.model.09.398">
    <property type="protein sequence ID" value="cds.evm.model.09.398"/>
    <property type="gene ID" value="evm.TU.09.398"/>
</dbReference>
<dbReference type="CDD" id="cd06222">
    <property type="entry name" value="RNase_H_like"/>
    <property type="match status" value="1"/>
</dbReference>
<reference evidence="2" key="2">
    <citation type="submission" date="2021-03" db="UniProtKB">
        <authorList>
            <consortium name="EnsemblPlants"/>
        </authorList>
    </citation>
    <scope>IDENTIFICATION</scope>
</reference>
<proteinExistence type="predicted"/>
<dbReference type="OMA" id="THDCKSF"/>